<organism evidence="1 2">
    <name type="scientific">Sphingobacterium oryzagri</name>
    <dbReference type="NCBI Taxonomy" id="3025669"/>
    <lineage>
        <taxon>Bacteria</taxon>
        <taxon>Pseudomonadati</taxon>
        <taxon>Bacteroidota</taxon>
        <taxon>Sphingobacteriia</taxon>
        <taxon>Sphingobacteriales</taxon>
        <taxon>Sphingobacteriaceae</taxon>
        <taxon>Sphingobacterium</taxon>
    </lineage>
</organism>
<sequence length="335" mass="39205">MNATFVLQKEILEELYVREDEFKSFLSFLKSHFRDYTLITDFVDESDFISSAEENPLLELLVDKFTNIEYISDLASYFEDEKFKTLFSQRTIVLSAVNDEICNEYLNAKGVLFFNLGLLKNWEIYSDIILSKSLKVTKDSSIPRDLRFVDFQDLCRFFKYCNSLIIFDRYVFGDKSNQKLVHNLYILIENILTVIPNAELMIISEFKGDEIVKNYNLLNNHLKSKGLLGYSLKLIHHSKAFYPRKFEGLHSRFILSNYIHIISHDSFNFFKEDGSFNNLTDIDIKFNLTNQNNYSYVKDLATVKTYLSKIKNEPNCGNPELKVTYCKDKFSALIA</sequence>
<evidence type="ECO:0000313" key="1">
    <source>
        <dbReference type="EMBL" id="WDF68678.1"/>
    </source>
</evidence>
<accession>A0ABY7WHM5</accession>
<reference evidence="1 2" key="1">
    <citation type="submission" date="2023-02" db="EMBL/GenBank/DDBJ databases">
        <title>Genome sequence of Sphingobacterium sp. KACC 22765.</title>
        <authorList>
            <person name="Kim S."/>
            <person name="Heo J."/>
            <person name="Kwon S.-W."/>
        </authorList>
    </citation>
    <scope>NUCLEOTIDE SEQUENCE [LARGE SCALE GENOMIC DNA]</scope>
    <source>
        <strain evidence="1 2">KACC 22765</strain>
    </source>
</reference>
<dbReference type="EMBL" id="CP117880">
    <property type="protein sequence ID" value="WDF68678.1"/>
    <property type="molecule type" value="Genomic_DNA"/>
</dbReference>
<name>A0ABY7WHM5_9SPHI</name>
<proteinExistence type="predicted"/>
<dbReference type="Proteomes" id="UP001221558">
    <property type="component" value="Chromosome"/>
</dbReference>
<protein>
    <submittedName>
        <fullName evidence="1">Uncharacterized protein</fullName>
    </submittedName>
</protein>
<evidence type="ECO:0000313" key="2">
    <source>
        <dbReference type="Proteomes" id="UP001221558"/>
    </source>
</evidence>
<keyword evidence="2" id="KW-1185">Reference proteome</keyword>
<dbReference type="RefSeq" id="WP_274267409.1">
    <property type="nucleotide sequence ID" value="NZ_CP117880.1"/>
</dbReference>
<gene>
    <name evidence="1" type="ORF">PQ465_20580</name>
</gene>